<dbReference type="AlphaFoldDB" id="A0A929KXP9"/>
<dbReference type="EC" id="2.1.1.-" evidence="1"/>
<dbReference type="Gene3D" id="3.90.550.10">
    <property type="entry name" value="Spore Coat Polysaccharide Biosynthesis Protein SpsA, Chain A"/>
    <property type="match status" value="1"/>
</dbReference>
<organism evidence="1 2">
    <name type="scientific">Mucilaginibacter myungsuensis</name>
    <dbReference type="NCBI Taxonomy" id="649104"/>
    <lineage>
        <taxon>Bacteria</taxon>
        <taxon>Pseudomonadati</taxon>
        <taxon>Bacteroidota</taxon>
        <taxon>Sphingobacteriia</taxon>
        <taxon>Sphingobacteriales</taxon>
        <taxon>Sphingobacteriaceae</taxon>
        <taxon>Mucilaginibacter</taxon>
    </lineage>
</organism>
<dbReference type="InterPro" id="IPR029044">
    <property type="entry name" value="Nucleotide-diphossugar_trans"/>
</dbReference>
<keyword evidence="1" id="KW-0808">Transferase</keyword>
<name>A0A929KXP9_9SPHI</name>
<reference evidence="1" key="1">
    <citation type="submission" date="2020-10" db="EMBL/GenBank/DDBJ databases">
        <title>Mucilaginibacter mali sp. nov., isolated from rhizosphere soil of apple orchard.</title>
        <authorList>
            <person name="Lee J.-S."/>
            <person name="Kim H.S."/>
            <person name="Kim J.-S."/>
        </authorList>
    </citation>
    <scope>NUCLEOTIDE SEQUENCE</scope>
    <source>
        <strain evidence="1">KCTC 22746</strain>
    </source>
</reference>
<comment type="caution">
    <text evidence="1">The sequence shown here is derived from an EMBL/GenBank/DDBJ whole genome shotgun (WGS) entry which is preliminary data.</text>
</comment>
<evidence type="ECO:0000313" key="1">
    <source>
        <dbReference type="EMBL" id="MBE9660824.1"/>
    </source>
</evidence>
<protein>
    <submittedName>
        <fullName evidence="1">Methyltransferase, TIGR04325 family</fullName>
        <ecNumber evidence="1">2.1.1.-</ecNumber>
    </submittedName>
</protein>
<gene>
    <name evidence="1" type="ORF">IRJ16_02930</name>
</gene>
<dbReference type="Proteomes" id="UP000622475">
    <property type="component" value="Unassembled WGS sequence"/>
</dbReference>
<dbReference type="GO" id="GO:0032259">
    <property type="term" value="P:methylation"/>
    <property type="evidence" value="ECO:0007669"/>
    <property type="project" value="UniProtKB-KW"/>
</dbReference>
<evidence type="ECO:0000313" key="2">
    <source>
        <dbReference type="Proteomes" id="UP000622475"/>
    </source>
</evidence>
<proteinExistence type="predicted"/>
<dbReference type="InterPro" id="IPR027612">
    <property type="entry name" value="Put_MTase_LIC12133"/>
</dbReference>
<accession>A0A929KXP9</accession>
<dbReference type="EMBL" id="JADFFL010000001">
    <property type="protein sequence ID" value="MBE9660824.1"/>
    <property type="molecule type" value="Genomic_DNA"/>
</dbReference>
<dbReference type="NCBIfam" id="TIGR04325">
    <property type="entry name" value="MTase_LIC12133"/>
    <property type="match status" value="1"/>
</dbReference>
<dbReference type="SUPFAM" id="SSF53448">
    <property type="entry name" value="Nucleotide-diphospho-sugar transferases"/>
    <property type="match status" value="1"/>
</dbReference>
<keyword evidence="2" id="KW-1185">Reference proteome</keyword>
<dbReference type="RefSeq" id="WP_194110014.1">
    <property type="nucleotide sequence ID" value="NZ_JADFFL010000001.1"/>
</dbReference>
<sequence>MSLAPIVLFAYARPTHLLKTLTALKQNELFDASEFYIYCDGPKETASDIDLENIRKTREVITDGNWGDKLHITLRDQNFGLQKSIITGVTEVTALHGKAIVLEDDIITSPYFLRYMNDALDTYFNDDQVLSIGACNFFATTDDVPETFFVPIPDCWGWATWKDRWDLFEPNAQLLLTRLRENGLINDFNLDGAYKFESMLIDQIRGNVSSWAIRWQALAYLTGKLALYPRRSVTYNIGFDEGATHGGPDIFSDRIKLAKEPVEVTLTEIRVLPHVLKKMYEGYSTVVVPPIKQRTKSAIKKVILDVMPPMAKRIIKNIRPKLALGWWQGNYASWEEAKKHCVGYDDDSILKKTLDAVLKVKNGEAAYERDTVLFDKPDHNWAMLTYMLKTATENKGKLSVLDFGGALGSSYFQNLPLLKGVDILEWSIVEQPHYINAGNEHIADSNLKFYTNVDGCLKERQPNVLLLSSVLQYLPDPTAMLKMLLDLKIKYLIIDRTPIIKEGKDRLTIQTVPDYIYKASYPAWFFNERELVKRIVPHYNLMAETDPYPGVSNDLGDGVRSFYKGWVFQLKPDVVRSAPVDQSIISREIKRLNPQ</sequence>
<keyword evidence="1" id="KW-0489">Methyltransferase</keyword>
<dbReference type="GO" id="GO:0008168">
    <property type="term" value="F:methyltransferase activity"/>
    <property type="evidence" value="ECO:0007669"/>
    <property type="project" value="UniProtKB-KW"/>
</dbReference>